<organism evidence="1 2">
    <name type="scientific">Aldrovandia affinis</name>
    <dbReference type="NCBI Taxonomy" id="143900"/>
    <lineage>
        <taxon>Eukaryota</taxon>
        <taxon>Metazoa</taxon>
        <taxon>Chordata</taxon>
        <taxon>Craniata</taxon>
        <taxon>Vertebrata</taxon>
        <taxon>Euteleostomi</taxon>
        <taxon>Actinopterygii</taxon>
        <taxon>Neopterygii</taxon>
        <taxon>Teleostei</taxon>
        <taxon>Notacanthiformes</taxon>
        <taxon>Halosauridae</taxon>
        <taxon>Aldrovandia</taxon>
    </lineage>
</organism>
<proteinExistence type="predicted"/>
<evidence type="ECO:0000313" key="1">
    <source>
        <dbReference type="EMBL" id="KAJ8418309.1"/>
    </source>
</evidence>
<keyword evidence="2" id="KW-1185">Reference proteome</keyword>
<evidence type="ECO:0000313" key="2">
    <source>
        <dbReference type="Proteomes" id="UP001221898"/>
    </source>
</evidence>
<comment type="caution">
    <text evidence="1">The sequence shown here is derived from an EMBL/GenBank/DDBJ whole genome shotgun (WGS) entry which is preliminary data.</text>
</comment>
<dbReference type="EMBL" id="JAINUG010000002">
    <property type="protein sequence ID" value="KAJ8418309.1"/>
    <property type="molecule type" value="Genomic_DNA"/>
</dbReference>
<sequence length="102" mass="11038">MCQCRVRSAEYVPLCSTGFRVADLNAGAWIRGAQNFWRNGTVESVRSERIRGSDCFSKEPSCEDPGIRIGLGPLTSPCGEGEVWGGAGNTHCCPGEMKPCRL</sequence>
<name>A0AAD7TC98_9TELE</name>
<gene>
    <name evidence="1" type="ORF">AAFF_G00140180</name>
</gene>
<accession>A0AAD7TC98</accession>
<reference evidence="1" key="1">
    <citation type="journal article" date="2023" name="Science">
        <title>Genome structures resolve the early diversification of teleost fishes.</title>
        <authorList>
            <person name="Parey E."/>
            <person name="Louis A."/>
            <person name="Montfort J."/>
            <person name="Bouchez O."/>
            <person name="Roques C."/>
            <person name="Iampietro C."/>
            <person name="Lluch J."/>
            <person name="Castinel A."/>
            <person name="Donnadieu C."/>
            <person name="Desvignes T."/>
            <person name="Floi Bucao C."/>
            <person name="Jouanno E."/>
            <person name="Wen M."/>
            <person name="Mejri S."/>
            <person name="Dirks R."/>
            <person name="Jansen H."/>
            <person name="Henkel C."/>
            <person name="Chen W.J."/>
            <person name="Zahm M."/>
            <person name="Cabau C."/>
            <person name="Klopp C."/>
            <person name="Thompson A.W."/>
            <person name="Robinson-Rechavi M."/>
            <person name="Braasch I."/>
            <person name="Lecointre G."/>
            <person name="Bobe J."/>
            <person name="Postlethwait J.H."/>
            <person name="Berthelot C."/>
            <person name="Roest Crollius H."/>
            <person name="Guiguen Y."/>
        </authorList>
    </citation>
    <scope>NUCLEOTIDE SEQUENCE</scope>
    <source>
        <strain evidence="1">NC1722</strain>
    </source>
</reference>
<dbReference type="AlphaFoldDB" id="A0AAD7TC98"/>
<dbReference type="Proteomes" id="UP001221898">
    <property type="component" value="Unassembled WGS sequence"/>
</dbReference>
<protein>
    <submittedName>
        <fullName evidence="1">Uncharacterized protein</fullName>
    </submittedName>
</protein>